<gene>
    <name evidence="3" type="ORF">INT47_002091</name>
</gene>
<keyword evidence="1" id="KW-0812">Transmembrane</keyword>
<organism evidence="3 4">
    <name type="scientific">Mucor saturninus</name>
    <dbReference type="NCBI Taxonomy" id="64648"/>
    <lineage>
        <taxon>Eukaryota</taxon>
        <taxon>Fungi</taxon>
        <taxon>Fungi incertae sedis</taxon>
        <taxon>Mucoromycota</taxon>
        <taxon>Mucoromycotina</taxon>
        <taxon>Mucoromycetes</taxon>
        <taxon>Mucorales</taxon>
        <taxon>Mucorineae</taxon>
        <taxon>Mucoraceae</taxon>
        <taxon>Mucor</taxon>
    </lineage>
</organism>
<feature type="signal peptide" evidence="2">
    <location>
        <begin position="1"/>
        <end position="22"/>
    </location>
</feature>
<evidence type="ECO:0000256" key="1">
    <source>
        <dbReference type="SAM" id="Phobius"/>
    </source>
</evidence>
<keyword evidence="1" id="KW-1133">Transmembrane helix</keyword>
<feature type="transmembrane region" description="Helical" evidence="1">
    <location>
        <begin position="165"/>
        <end position="187"/>
    </location>
</feature>
<proteinExistence type="predicted"/>
<dbReference type="Proteomes" id="UP000603453">
    <property type="component" value="Unassembled WGS sequence"/>
</dbReference>
<keyword evidence="2" id="KW-0732">Signal</keyword>
<reference evidence="3" key="1">
    <citation type="submission" date="2020-12" db="EMBL/GenBank/DDBJ databases">
        <title>Metabolic potential, ecology and presence of endohyphal bacteria is reflected in genomic diversity of Mucoromycotina.</title>
        <authorList>
            <person name="Muszewska A."/>
            <person name="Okrasinska A."/>
            <person name="Steczkiewicz K."/>
            <person name="Drgas O."/>
            <person name="Orlowska M."/>
            <person name="Perlinska-Lenart U."/>
            <person name="Aleksandrzak-Piekarczyk T."/>
            <person name="Szatraj K."/>
            <person name="Zielenkiewicz U."/>
            <person name="Pilsyk S."/>
            <person name="Malc E."/>
            <person name="Mieczkowski P."/>
            <person name="Kruszewska J.S."/>
            <person name="Biernat P."/>
            <person name="Pawlowska J."/>
        </authorList>
    </citation>
    <scope>NUCLEOTIDE SEQUENCE</scope>
    <source>
        <strain evidence="3">WA0000017839</strain>
    </source>
</reference>
<comment type="caution">
    <text evidence="3">The sequence shown here is derived from an EMBL/GenBank/DDBJ whole genome shotgun (WGS) entry which is preliminary data.</text>
</comment>
<name>A0A8H7V612_9FUNG</name>
<keyword evidence="4" id="KW-1185">Reference proteome</keyword>
<keyword evidence="1" id="KW-0472">Membrane</keyword>
<evidence type="ECO:0000313" key="3">
    <source>
        <dbReference type="EMBL" id="KAG2202659.1"/>
    </source>
</evidence>
<feature type="chain" id="PRO_5034215396" evidence="2">
    <location>
        <begin position="23"/>
        <end position="195"/>
    </location>
</feature>
<dbReference type="AlphaFoldDB" id="A0A8H7V612"/>
<evidence type="ECO:0000256" key="2">
    <source>
        <dbReference type="SAM" id="SignalP"/>
    </source>
</evidence>
<dbReference type="OrthoDB" id="2289000at2759"/>
<sequence>MQSRLTILLLSACIVLFSQVQAACLCDASDTTCLQKCVNDGQACVTGCSGDNACYDQCIANFWPGQTVASSTSVTSAVAATSTTAASVAATTSVAASTSAPVAQQSSVAQSASSVLASVASSASAVVSSASSSLGAAASSAASFTPTPPSTSSAPSTTSGGQSTYLIPAVAISVASVTVITQFFFLARMGSVLFN</sequence>
<dbReference type="EMBL" id="JAEPRD010000058">
    <property type="protein sequence ID" value="KAG2202659.1"/>
    <property type="molecule type" value="Genomic_DNA"/>
</dbReference>
<evidence type="ECO:0000313" key="4">
    <source>
        <dbReference type="Proteomes" id="UP000603453"/>
    </source>
</evidence>
<protein>
    <submittedName>
        <fullName evidence="3">Uncharacterized protein</fullName>
    </submittedName>
</protein>
<accession>A0A8H7V612</accession>